<feature type="region of interest" description="Disordered" evidence="1">
    <location>
        <begin position="1"/>
        <end position="26"/>
    </location>
</feature>
<dbReference type="RefSeq" id="XP_002910840.1">
    <property type="nucleotide sequence ID" value="XM_002910794.1"/>
</dbReference>
<accession>D6RNP7</accession>
<dbReference type="GeneID" id="9380294"/>
<name>D6RNP7_COPC7</name>
<keyword evidence="3" id="KW-1185">Reference proteome</keyword>
<evidence type="ECO:0000256" key="1">
    <source>
        <dbReference type="SAM" id="MobiDB-lite"/>
    </source>
</evidence>
<sequence>MTGGRSSLELQGPGQEEGVKGNGGSWQPAVSTAGGVLVKSLVVSLSLHRVLYPQASPRVEPARIKSSWTPMA</sequence>
<dbReference type="Proteomes" id="UP000001861">
    <property type="component" value="Unassembled WGS sequence"/>
</dbReference>
<dbReference type="HOGENOM" id="CLU_2722137_0_0_1"/>
<dbReference type="EMBL" id="AACS02000007">
    <property type="protein sequence ID" value="EFI27346.1"/>
    <property type="molecule type" value="Genomic_DNA"/>
</dbReference>
<dbReference type="KEGG" id="cci:CC1G_14819"/>
<evidence type="ECO:0000313" key="3">
    <source>
        <dbReference type="Proteomes" id="UP000001861"/>
    </source>
</evidence>
<gene>
    <name evidence="2" type="ORF">CC1G_14819</name>
</gene>
<proteinExistence type="predicted"/>
<dbReference type="VEuPathDB" id="FungiDB:CC1G_14819"/>
<dbReference type="AlphaFoldDB" id="D6RNP7"/>
<organism evidence="2 3">
    <name type="scientific">Coprinopsis cinerea (strain Okayama-7 / 130 / ATCC MYA-4618 / FGSC 9003)</name>
    <name type="common">Inky cap fungus</name>
    <name type="synonym">Hormographiella aspergillata</name>
    <dbReference type="NCBI Taxonomy" id="240176"/>
    <lineage>
        <taxon>Eukaryota</taxon>
        <taxon>Fungi</taxon>
        <taxon>Dikarya</taxon>
        <taxon>Basidiomycota</taxon>
        <taxon>Agaricomycotina</taxon>
        <taxon>Agaricomycetes</taxon>
        <taxon>Agaricomycetidae</taxon>
        <taxon>Agaricales</taxon>
        <taxon>Agaricineae</taxon>
        <taxon>Psathyrellaceae</taxon>
        <taxon>Coprinopsis</taxon>
    </lineage>
</organism>
<evidence type="ECO:0000313" key="2">
    <source>
        <dbReference type="EMBL" id="EFI27346.1"/>
    </source>
</evidence>
<protein>
    <submittedName>
        <fullName evidence="2">Uncharacterized protein</fullName>
    </submittedName>
</protein>
<reference evidence="2 3" key="1">
    <citation type="journal article" date="2010" name="Proc. Natl. Acad. Sci. U.S.A.">
        <title>Insights into evolution of multicellular fungi from the assembled chromosomes of the mushroom Coprinopsis cinerea (Coprinus cinereus).</title>
        <authorList>
            <person name="Stajich J.E."/>
            <person name="Wilke S.K."/>
            <person name="Ahren D."/>
            <person name="Au C.H."/>
            <person name="Birren B.W."/>
            <person name="Borodovsky M."/>
            <person name="Burns C."/>
            <person name="Canback B."/>
            <person name="Casselton L.A."/>
            <person name="Cheng C.K."/>
            <person name="Deng J."/>
            <person name="Dietrich F.S."/>
            <person name="Fargo D.C."/>
            <person name="Farman M.L."/>
            <person name="Gathman A.C."/>
            <person name="Goldberg J."/>
            <person name="Guigo R."/>
            <person name="Hoegger P.J."/>
            <person name="Hooker J.B."/>
            <person name="Huggins A."/>
            <person name="James T.Y."/>
            <person name="Kamada T."/>
            <person name="Kilaru S."/>
            <person name="Kodira C."/>
            <person name="Kues U."/>
            <person name="Kupfer D."/>
            <person name="Kwan H.S."/>
            <person name="Lomsadze A."/>
            <person name="Li W."/>
            <person name="Lilly W.W."/>
            <person name="Ma L.J."/>
            <person name="Mackey A.J."/>
            <person name="Manning G."/>
            <person name="Martin F."/>
            <person name="Muraguchi H."/>
            <person name="Natvig D.O."/>
            <person name="Palmerini H."/>
            <person name="Ramesh M.A."/>
            <person name="Rehmeyer C.J."/>
            <person name="Roe B.A."/>
            <person name="Shenoy N."/>
            <person name="Stanke M."/>
            <person name="Ter-Hovhannisyan V."/>
            <person name="Tunlid A."/>
            <person name="Velagapudi R."/>
            <person name="Vision T.J."/>
            <person name="Zeng Q."/>
            <person name="Zolan M.E."/>
            <person name="Pukkila P.J."/>
        </authorList>
    </citation>
    <scope>NUCLEOTIDE SEQUENCE [LARGE SCALE GENOMIC DNA]</scope>
    <source>
        <strain evidence="3">Okayama-7 / 130 / ATCC MYA-4618 / FGSC 9003</strain>
    </source>
</reference>
<comment type="caution">
    <text evidence="2">The sequence shown here is derived from an EMBL/GenBank/DDBJ whole genome shotgun (WGS) entry which is preliminary data.</text>
</comment>
<dbReference type="InParanoid" id="D6RNP7"/>